<name>A0A4R9A9S7_9MICO</name>
<evidence type="ECO:0000256" key="1">
    <source>
        <dbReference type="SAM" id="Phobius"/>
    </source>
</evidence>
<gene>
    <name evidence="2" type="ORF">E3T55_03135</name>
</gene>
<proteinExistence type="predicted"/>
<accession>A0A4R9A9S7</accession>
<sequence length="202" mass="20406">MPVVSEPTKPVARARATLGASVVVDRGSWSGRRWLLAAGIAVVAVVALIAAGGLIGPADALPGGSAVAPWWALPVVVVGSALAALVVASYVGTPIGADATLCDTRWPALGLTGLYLATELRSLEPVLGASTDGPVRPVVALAAIGLLVWALRARLMTEHRATAALAADVDAQPGEVCTTCRPLFARTTRPAASAAPTTESHP</sequence>
<reference evidence="2 3" key="1">
    <citation type="submission" date="2019-03" db="EMBL/GenBank/DDBJ databases">
        <title>Genomics of glacier-inhabiting Cryobacterium strains.</title>
        <authorList>
            <person name="Liu Q."/>
            <person name="Xin Y.-H."/>
        </authorList>
    </citation>
    <scope>NUCLEOTIDE SEQUENCE [LARGE SCALE GENOMIC DNA]</scope>
    <source>
        <strain evidence="2 3">Hh14</strain>
    </source>
</reference>
<keyword evidence="1" id="KW-1133">Transmembrane helix</keyword>
<evidence type="ECO:0000313" key="2">
    <source>
        <dbReference type="EMBL" id="TFD54445.1"/>
    </source>
</evidence>
<dbReference type="Proteomes" id="UP000297447">
    <property type="component" value="Unassembled WGS sequence"/>
</dbReference>
<dbReference type="AlphaFoldDB" id="A0A4R9A9S7"/>
<dbReference type="OrthoDB" id="5117285at2"/>
<feature type="transmembrane region" description="Helical" evidence="1">
    <location>
        <begin position="34"/>
        <end position="55"/>
    </location>
</feature>
<feature type="transmembrane region" description="Helical" evidence="1">
    <location>
        <begin position="134"/>
        <end position="151"/>
    </location>
</feature>
<evidence type="ECO:0000313" key="3">
    <source>
        <dbReference type="Proteomes" id="UP000297447"/>
    </source>
</evidence>
<feature type="transmembrane region" description="Helical" evidence="1">
    <location>
        <begin position="67"/>
        <end position="91"/>
    </location>
</feature>
<keyword evidence="1" id="KW-0812">Transmembrane</keyword>
<keyword evidence="1" id="KW-0472">Membrane</keyword>
<keyword evidence="3" id="KW-1185">Reference proteome</keyword>
<protein>
    <submittedName>
        <fullName evidence="2">Uncharacterized protein</fullName>
    </submittedName>
</protein>
<organism evidence="2 3">
    <name type="scientific">Cryobacterium frigoriphilum</name>
    <dbReference type="NCBI Taxonomy" id="1259150"/>
    <lineage>
        <taxon>Bacteria</taxon>
        <taxon>Bacillati</taxon>
        <taxon>Actinomycetota</taxon>
        <taxon>Actinomycetes</taxon>
        <taxon>Micrococcales</taxon>
        <taxon>Microbacteriaceae</taxon>
        <taxon>Cryobacterium</taxon>
    </lineage>
</organism>
<dbReference type="RefSeq" id="WP_134518120.1">
    <property type="nucleotide sequence ID" value="NZ_SOHE01000016.1"/>
</dbReference>
<dbReference type="EMBL" id="SOHE01000016">
    <property type="protein sequence ID" value="TFD54445.1"/>
    <property type="molecule type" value="Genomic_DNA"/>
</dbReference>
<comment type="caution">
    <text evidence="2">The sequence shown here is derived from an EMBL/GenBank/DDBJ whole genome shotgun (WGS) entry which is preliminary data.</text>
</comment>